<keyword evidence="1" id="KW-0812">Transmembrane</keyword>
<feature type="transmembrane region" description="Helical" evidence="1">
    <location>
        <begin position="36"/>
        <end position="56"/>
    </location>
</feature>
<feature type="transmembrane region" description="Helical" evidence="1">
    <location>
        <begin position="144"/>
        <end position="165"/>
    </location>
</feature>
<evidence type="ECO:0008006" key="4">
    <source>
        <dbReference type="Google" id="ProtNLM"/>
    </source>
</evidence>
<keyword evidence="1" id="KW-0472">Membrane</keyword>
<keyword evidence="3" id="KW-1185">Reference proteome</keyword>
<feature type="transmembrane region" description="Helical" evidence="1">
    <location>
        <begin position="76"/>
        <end position="96"/>
    </location>
</feature>
<accession>A0A7W3SV84</accession>
<gene>
    <name evidence="2" type="ORF">FHR92_003224</name>
</gene>
<comment type="caution">
    <text evidence="2">The sequence shown here is derived from an EMBL/GenBank/DDBJ whole genome shotgun (WGS) entry which is preliminary data.</text>
</comment>
<organism evidence="2 3">
    <name type="scientific">Fontibacillus solani</name>
    <dbReference type="NCBI Taxonomy" id="1572857"/>
    <lineage>
        <taxon>Bacteria</taxon>
        <taxon>Bacillati</taxon>
        <taxon>Bacillota</taxon>
        <taxon>Bacilli</taxon>
        <taxon>Bacillales</taxon>
        <taxon>Paenibacillaceae</taxon>
        <taxon>Fontibacillus</taxon>
    </lineage>
</organism>
<keyword evidence="1" id="KW-1133">Transmembrane helix</keyword>
<protein>
    <recommendedName>
        <fullName evidence="4">Potassium channel domain-containing protein</fullName>
    </recommendedName>
</protein>
<dbReference type="EMBL" id="JACJIP010000022">
    <property type="protein sequence ID" value="MBA9086744.1"/>
    <property type="molecule type" value="Genomic_DNA"/>
</dbReference>
<evidence type="ECO:0000313" key="3">
    <source>
        <dbReference type="Proteomes" id="UP000567067"/>
    </source>
</evidence>
<name>A0A7W3SV84_9BACL</name>
<dbReference type="AlphaFoldDB" id="A0A7W3SV84"/>
<sequence>MSLNSRSLFVEKWVIGNLLVAVIGSILVYSNPSISISWLLMIYAIVRVFEIVIYQLNVTLFDPLKPNYSIESGTRLLILLLINYIEMIFWYTIILLSIMNIKQIGTTSNWISYVTSSFYCFSTYDSNRMLANGDLFLSLVSVEIVTGLIMSVLSLARCISLLPVADERRGKK</sequence>
<dbReference type="Proteomes" id="UP000567067">
    <property type="component" value="Unassembled WGS sequence"/>
</dbReference>
<evidence type="ECO:0000313" key="2">
    <source>
        <dbReference type="EMBL" id="MBA9086744.1"/>
    </source>
</evidence>
<feature type="transmembrane region" description="Helical" evidence="1">
    <location>
        <begin position="12"/>
        <end position="29"/>
    </location>
</feature>
<reference evidence="2 3" key="1">
    <citation type="submission" date="2020-08" db="EMBL/GenBank/DDBJ databases">
        <title>Genomic Encyclopedia of Type Strains, Phase III (KMG-III): the genomes of soil and plant-associated and newly described type strains.</title>
        <authorList>
            <person name="Whitman W."/>
        </authorList>
    </citation>
    <scope>NUCLEOTIDE SEQUENCE [LARGE SCALE GENOMIC DNA]</scope>
    <source>
        <strain evidence="2 3">CECT 8693</strain>
    </source>
</reference>
<evidence type="ECO:0000256" key="1">
    <source>
        <dbReference type="SAM" id="Phobius"/>
    </source>
</evidence>
<proteinExistence type="predicted"/>